<name>A0A3D0KG39_9GAMM</name>
<reference evidence="2" key="1">
    <citation type="journal article" date="2018" name="Nat. Biotechnol.">
        <title>A standardized bacterial taxonomy based on genome phylogeny substantially revises the tree of life.</title>
        <authorList>
            <person name="Parks D.H."/>
            <person name="Chuvochina M."/>
            <person name="Waite D.W."/>
            <person name="Rinke C."/>
            <person name="Skarshewski A."/>
            <person name="Chaumeil P.A."/>
            <person name="Hugenholtz P."/>
        </authorList>
    </citation>
    <scope>NUCLEOTIDE SEQUENCE [LARGE SCALE GENOMIC DNA]</scope>
    <source>
        <strain evidence="2">UBA11284</strain>
    </source>
</reference>
<organism evidence="2">
    <name type="scientific">Halomonas campaniensis</name>
    <dbReference type="NCBI Taxonomy" id="213554"/>
    <lineage>
        <taxon>Bacteria</taxon>
        <taxon>Pseudomonadati</taxon>
        <taxon>Pseudomonadota</taxon>
        <taxon>Gammaproteobacteria</taxon>
        <taxon>Oceanospirillales</taxon>
        <taxon>Halomonadaceae</taxon>
        <taxon>Halomonas</taxon>
    </lineage>
</organism>
<protein>
    <submittedName>
        <fullName evidence="2">Uncharacterized protein</fullName>
    </submittedName>
</protein>
<accession>A0A3D0KG39</accession>
<proteinExistence type="predicted"/>
<evidence type="ECO:0000313" key="2">
    <source>
        <dbReference type="EMBL" id="HCA02260.1"/>
    </source>
</evidence>
<sequence>MYFKALFTAGVISLFSLPASAFAQVACQDDERLYSFADYIDQRQAGTSEPLQLTVATFLNLTPRAREVIGDNLRLLDSECRPMQVSQGEPPFRIEMPFSTLYMGFYDAVLRGDERTQQILLNSFRAEPVDPMEFISYFTVIDSGNEELMERLARSAGINIHTASCDAETKYLHFADLFVRFGGSVYGEHGKAWIVSGGQPQVTSVDANLSQEYTSLAGRRCGVSKNSVLSVAEAAGAITFDLGNRAVDHWWHGDKLRNFYTEKHTQWLELGAPDAVPASLFD</sequence>
<comment type="caution">
    <text evidence="2">The sequence shown here is derived from an EMBL/GenBank/DDBJ whole genome shotgun (WGS) entry which is preliminary data.</text>
</comment>
<keyword evidence="1" id="KW-0732">Signal</keyword>
<feature type="chain" id="PRO_5017813735" evidence="1">
    <location>
        <begin position="24"/>
        <end position="282"/>
    </location>
</feature>
<feature type="signal peptide" evidence="1">
    <location>
        <begin position="1"/>
        <end position="23"/>
    </location>
</feature>
<dbReference type="AlphaFoldDB" id="A0A3D0KG39"/>
<evidence type="ECO:0000256" key="1">
    <source>
        <dbReference type="SAM" id="SignalP"/>
    </source>
</evidence>
<gene>
    <name evidence="2" type="ORF">DEO68_08790</name>
</gene>
<dbReference type="EMBL" id="DOTR01000044">
    <property type="protein sequence ID" value="HCA02260.1"/>
    <property type="molecule type" value="Genomic_DNA"/>
</dbReference>